<comment type="caution">
    <text evidence="2">The sequence shown here is derived from an EMBL/GenBank/DDBJ whole genome shotgun (WGS) entry which is preliminary data.</text>
</comment>
<feature type="transmembrane region" description="Helical" evidence="1">
    <location>
        <begin position="316"/>
        <end position="334"/>
    </location>
</feature>
<feature type="transmembrane region" description="Helical" evidence="1">
    <location>
        <begin position="371"/>
        <end position="389"/>
    </location>
</feature>
<feature type="transmembrane region" description="Helical" evidence="1">
    <location>
        <begin position="210"/>
        <end position="228"/>
    </location>
</feature>
<dbReference type="EMBL" id="PGXC01000017">
    <property type="protein sequence ID" value="PKK89436.1"/>
    <property type="molecule type" value="Genomic_DNA"/>
</dbReference>
<sequence>MNMVPKLSSRLKSAIVPMLIFISCMLIFSFNLNDVVSVDEALFMNDVHKMLQNQTLYTEIKQIADPVNHWMLYMVFRFFGEKLIFARLTLAILFATISLLCYSFLRKFEADKFSSAIISIWLSASQTPLFDWSHHQISTILTTISLLLLLLNLTESNSKNGVFAFAGILAGFSCMSHILKGSIFTATIICLLVLRFILDKKNRIIKFRQFGFFTLGIFISLTITALIIKFSCGFQVFFDETITKKIIYKKNSIFPWPYFQTSLYEHTLSQIFSSPKLTIIWIQQEVQYILVPLLLAITIINLAWGKVNNKANESLILLALGALSIMCGIMYMPVPIKMLTILPPIIILAGLIGLCSNSIFIENHPFRENKITKIVILLLAFCWIGKNLSSSTLDYLKYSETYSSQLGPVRIVDTDLIPPDFHVLQKNIASLKTRDILCYPDNSWLYILLDLNNPIPYHAMYGSNHTSADASLAINAMESKKVQYVIRKFKNINVLKSMENYLNQNFSTRVNLGNNFVLQQRKNSANPFPLWNETNNNSVRKTAILEN</sequence>
<keyword evidence="1" id="KW-0472">Membrane</keyword>
<dbReference type="AlphaFoldDB" id="A0A2N1PM71"/>
<organism evidence="2 3">
    <name type="scientific">Candidatus Wallbacteria bacterium HGW-Wallbacteria-1</name>
    <dbReference type="NCBI Taxonomy" id="2013854"/>
    <lineage>
        <taxon>Bacteria</taxon>
        <taxon>Candidatus Walliibacteriota</taxon>
    </lineage>
</organism>
<dbReference type="PROSITE" id="PS51257">
    <property type="entry name" value="PROKAR_LIPOPROTEIN"/>
    <property type="match status" value="1"/>
</dbReference>
<evidence type="ECO:0000313" key="3">
    <source>
        <dbReference type="Proteomes" id="UP000233256"/>
    </source>
</evidence>
<dbReference type="Proteomes" id="UP000233256">
    <property type="component" value="Unassembled WGS sequence"/>
</dbReference>
<keyword evidence="1" id="KW-1133">Transmembrane helix</keyword>
<evidence type="ECO:0000256" key="1">
    <source>
        <dbReference type="SAM" id="Phobius"/>
    </source>
</evidence>
<feature type="transmembrane region" description="Helical" evidence="1">
    <location>
        <begin position="165"/>
        <end position="198"/>
    </location>
</feature>
<accession>A0A2N1PM71</accession>
<feature type="transmembrane region" description="Helical" evidence="1">
    <location>
        <begin position="286"/>
        <end position="304"/>
    </location>
</feature>
<gene>
    <name evidence="2" type="ORF">CVV64_14235</name>
</gene>
<reference evidence="2 3" key="1">
    <citation type="journal article" date="2017" name="ISME J.">
        <title>Potential for microbial H2 and metal transformations associated with novel bacteria and archaea in deep terrestrial subsurface sediments.</title>
        <authorList>
            <person name="Hernsdorf A.W."/>
            <person name="Amano Y."/>
            <person name="Miyakawa K."/>
            <person name="Ise K."/>
            <person name="Suzuki Y."/>
            <person name="Anantharaman K."/>
            <person name="Probst A."/>
            <person name="Burstein D."/>
            <person name="Thomas B.C."/>
            <person name="Banfield J.F."/>
        </authorList>
    </citation>
    <scope>NUCLEOTIDE SEQUENCE [LARGE SCALE GENOMIC DNA]</scope>
    <source>
        <strain evidence="2">HGW-Wallbacteria-1</strain>
    </source>
</reference>
<protein>
    <recommendedName>
        <fullName evidence="4">Glycosyltransferase RgtA/B/C/D-like domain-containing protein</fullName>
    </recommendedName>
</protein>
<evidence type="ECO:0008006" key="4">
    <source>
        <dbReference type="Google" id="ProtNLM"/>
    </source>
</evidence>
<feature type="transmembrane region" description="Helical" evidence="1">
    <location>
        <begin position="12"/>
        <end position="32"/>
    </location>
</feature>
<feature type="transmembrane region" description="Helical" evidence="1">
    <location>
        <begin position="84"/>
        <end position="105"/>
    </location>
</feature>
<proteinExistence type="predicted"/>
<feature type="transmembrane region" description="Helical" evidence="1">
    <location>
        <begin position="340"/>
        <end position="359"/>
    </location>
</feature>
<keyword evidence="1" id="KW-0812">Transmembrane</keyword>
<feature type="transmembrane region" description="Helical" evidence="1">
    <location>
        <begin position="137"/>
        <end position="153"/>
    </location>
</feature>
<evidence type="ECO:0000313" key="2">
    <source>
        <dbReference type="EMBL" id="PKK89436.1"/>
    </source>
</evidence>
<name>A0A2N1PM71_9BACT</name>